<name>A0A077QN65_XENBV</name>
<dbReference type="EMBL" id="CBTB010000258">
    <property type="protein sequence ID" value="CDH34758.1"/>
    <property type="molecule type" value="Genomic_DNA"/>
</dbReference>
<dbReference type="RefSeq" id="WP_230585801.1">
    <property type="nucleotide sequence ID" value="NZ_CAWLWA010000040.1"/>
</dbReference>
<evidence type="ECO:0000313" key="1">
    <source>
        <dbReference type="EMBL" id="CDH34758.1"/>
    </source>
</evidence>
<dbReference type="AlphaFoldDB" id="A0A077QN65"/>
<dbReference type="HOGENOM" id="CLU_3207052_0_0_6"/>
<comment type="caution">
    <text evidence="1">The sequence shown here is derived from an EMBL/GenBank/DDBJ whole genome shotgun (WGS) entry which is preliminary data.</text>
</comment>
<protein>
    <submittedName>
        <fullName evidence="1">Uncharacterized protein</fullName>
    </submittedName>
</protein>
<dbReference type="Proteomes" id="UP000028480">
    <property type="component" value="Unassembled WGS sequence"/>
</dbReference>
<reference evidence="1" key="1">
    <citation type="submission" date="2013-07" db="EMBL/GenBank/DDBJ databases">
        <title>Sub-species coevolution in mutualistic symbiosis.</title>
        <authorList>
            <person name="Murfin K."/>
            <person name="Klassen J."/>
            <person name="Lee M."/>
            <person name="Forst S."/>
            <person name="Stock P."/>
            <person name="Goodrich-Blair H."/>
        </authorList>
    </citation>
    <scope>NUCLEOTIDE SEQUENCE [LARGE SCALE GENOMIC DNA]</scope>
    <source>
        <strain evidence="1">Intermedium</strain>
    </source>
</reference>
<accession>A0A077QN65</accession>
<gene>
    <name evidence="1" type="ORF">XBI1_500001</name>
</gene>
<proteinExistence type="predicted"/>
<evidence type="ECO:0000313" key="2">
    <source>
        <dbReference type="Proteomes" id="UP000028480"/>
    </source>
</evidence>
<organism evidence="1 2">
    <name type="scientific">Xenorhabdus bovienii str. Intermedium</name>
    <dbReference type="NCBI Taxonomy" id="1379677"/>
    <lineage>
        <taxon>Bacteria</taxon>
        <taxon>Pseudomonadati</taxon>
        <taxon>Pseudomonadota</taxon>
        <taxon>Gammaproteobacteria</taxon>
        <taxon>Enterobacterales</taxon>
        <taxon>Morganellaceae</taxon>
        <taxon>Xenorhabdus</taxon>
    </lineage>
</organism>
<sequence>MPGATLADETAKTLALLNTVIHADETTTVRKIRPLIDDLDTVLSH</sequence>